<name>A0A0G4GAC7_VITBC</name>
<feature type="compositionally biased region" description="Polar residues" evidence="1">
    <location>
        <begin position="343"/>
        <end position="353"/>
    </location>
</feature>
<feature type="region of interest" description="Disordered" evidence="1">
    <location>
        <begin position="53"/>
        <end position="160"/>
    </location>
</feature>
<dbReference type="SUPFAM" id="SSF81606">
    <property type="entry name" value="PP2C-like"/>
    <property type="match status" value="1"/>
</dbReference>
<dbReference type="GO" id="GO:0004722">
    <property type="term" value="F:protein serine/threonine phosphatase activity"/>
    <property type="evidence" value="ECO:0007669"/>
    <property type="project" value="TreeGrafter"/>
</dbReference>
<reference evidence="3 4" key="1">
    <citation type="submission" date="2014-11" db="EMBL/GenBank/DDBJ databases">
        <authorList>
            <person name="Zhu J."/>
            <person name="Qi W."/>
            <person name="Song R."/>
        </authorList>
    </citation>
    <scope>NUCLEOTIDE SEQUENCE [LARGE SCALE GENOMIC DNA]</scope>
</reference>
<dbReference type="InterPro" id="IPR036457">
    <property type="entry name" value="PPM-type-like_dom_sf"/>
</dbReference>
<feature type="compositionally biased region" description="Basic residues" evidence="1">
    <location>
        <begin position="234"/>
        <end position="243"/>
    </location>
</feature>
<organism evidence="3 4">
    <name type="scientific">Vitrella brassicaformis (strain CCMP3155)</name>
    <dbReference type="NCBI Taxonomy" id="1169540"/>
    <lineage>
        <taxon>Eukaryota</taxon>
        <taxon>Sar</taxon>
        <taxon>Alveolata</taxon>
        <taxon>Colpodellida</taxon>
        <taxon>Vitrellaceae</taxon>
        <taxon>Vitrella</taxon>
    </lineage>
</organism>
<feature type="region of interest" description="Disordered" evidence="1">
    <location>
        <begin position="430"/>
        <end position="506"/>
    </location>
</feature>
<protein>
    <recommendedName>
        <fullName evidence="2">PPM-type phosphatase domain-containing protein</fullName>
    </recommendedName>
</protein>
<feature type="region of interest" description="Disordered" evidence="1">
    <location>
        <begin position="335"/>
        <end position="412"/>
    </location>
</feature>
<dbReference type="OrthoDB" id="60843at2759"/>
<evidence type="ECO:0000259" key="2">
    <source>
        <dbReference type="PROSITE" id="PS51746"/>
    </source>
</evidence>
<evidence type="ECO:0000256" key="1">
    <source>
        <dbReference type="SAM" id="MobiDB-lite"/>
    </source>
</evidence>
<evidence type="ECO:0000313" key="4">
    <source>
        <dbReference type="Proteomes" id="UP000041254"/>
    </source>
</evidence>
<dbReference type="InterPro" id="IPR001932">
    <property type="entry name" value="PPM-type_phosphatase-like_dom"/>
</dbReference>
<feature type="compositionally biased region" description="Low complexity" evidence="1">
    <location>
        <begin position="249"/>
        <end position="278"/>
    </location>
</feature>
<accession>A0A0G4GAC7</accession>
<feature type="region of interest" description="Disordered" evidence="1">
    <location>
        <begin position="198"/>
        <end position="290"/>
    </location>
</feature>
<feature type="domain" description="PPM-type phosphatase" evidence="2">
    <location>
        <begin position="589"/>
        <end position="885"/>
    </location>
</feature>
<feature type="compositionally biased region" description="Polar residues" evidence="1">
    <location>
        <begin position="890"/>
        <end position="912"/>
    </location>
</feature>
<dbReference type="PANTHER" id="PTHR12320">
    <property type="entry name" value="PROTEIN PHOSPHATASE 2C"/>
    <property type="match status" value="1"/>
</dbReference>
<dbReference type="Proteomes" id="UP000041254">
    <property type="component" value="Unassembled WGS sequence"/>
</dbReference>
<dbReference type="AlphaFoldDB" id="A0A0G4GAC7"/>
<keyword evidence="4" id="KW-1185">Reference proteome</keyword>
<feature type="region of interest" description="Disordered" evidence="1">
    <location>
        <begin position="890"/>
        <end position="919"/>
    </location>
</feature>
<proteinExistence type="predicted"/>
<gene>
    <name evidence="3" type="ORF">Vbra_9850</name>
</gene>
<dbReference type="PROSITE" id="PS51746">
    <property type="entry name" value="PPM_2"/>
    <property type="match status" value="1"/>
</dbReference>
<dbReference type="STRING" id="1169540.A0A0G4GAC7"/>
<dbReference type="VEuPathDB" id="CryptoDB:Vbra_9850"/>
<dbReference type="SMART" id="SM00332">
    <property type="entry name" value="PP2Cc"/>
    <property type="match status" value="1"/>
</dbReference>
<dbReference type="PANTHER" id="PTHR12320:SF1">
    <property type="entry name" value="PROTEIN PHOSPHATASE PTC7 HOMOLOG"/>
    <property type="match status" value="1"/>
</dbReference>
<evidence type="ECO:0000313" key="3">
    <source>
        <dbReference type="EMBL" id="CEM25904.1"/>
    </source>
</evidence>
<dbReference type="InterPro" id="IPR039123">
    <property type="entry name" value="PPTC7"/>
</dbReference>
<dbReference type="InParanoid" id="A0A0G4GAC7"/>
<sequence>MTGRTLDGVSPSDTKLLLDFLNRLGSFENANRSQAKNLSRFISTRSISACGDSRALATPPLSPEANAKDTCTPGQRASLDRTRFAHAPQVSSSPPPFFSRPQQPAVRPQPTRTDETTAVLDTRSSSPSPRRVTPPPPASDRPGCLTPTGCVRGRRRGPLPLTLHCDERKEDREEALLSKPSWARGHTRPRAVTDPYVRHSLDSMRDNPPPSNRSDEVLAPLDDPHLSPLVQKSRSLRGRPIARGHREGLISASGGSSRSVPSPFGDVGYGSGRRSSVGAGKGRDGVNSNSDDAVARFHRLHRTGRVISSLNCLDIGEAYKGAIDELKANRNASQPMTAVVNPRATNTPCASNYQRDRPRSASVDAYTSSSHANSSGVHLSGSSDSLVSPSASSHVSRRGSRERDEGGSLGGKQGGYFAFKSLVGSVFSLAKRGGPQGGGPRSRASPRNVPIPEDEELPPPTAVMPATPSRQDRVSQWQRACNRRSEQSMLPSPMENPPTGKMVAPSVRSSGSIDYWPAEVIQLLAGASGTPMGGPFSPACIYRLTGKTPRSSSSSPPPAYIDGIGSGGPPVFHTPVLLPPPQERGLQLACGIHCIPKPDKTGTGGADGYFIDEQCCAVGVADGVGEWEQLGINPRMFADEVMEGCRAAAPKINDIDSLSSPSMKARRILQKGFDAARAWGSSTALVACLDEQGKRLGVANLGDSSALVLRRGGSDLYMTVVRRIKEQQHNWNCPFQLANVPVREDWPILEQNGLHRLLRLLQNAAVSGASATRADQPAQSELYDVPVKEGDLLIFGTDGVFDNLHDYEVCALCSLATSPWEARLFYHNEALSTHPDNIARALAKAAFFRSLDSRARTPFARGAARAGEAFQGGKPDDITVLAAWVTFPASSPTAQPRRSLPRSSAQHHTSPQHNRERKR</sequence>
<dbReference type="EMBL" id="CDMY01000606">
    <property type="protein sequence ID" value="CEM25904.1"/>
    <property type="molecule type" value="Genomic_DNA"/>
</dbReference>
<feature type="compositionally biased region" description="Low complexity" evidence="1">
    <location>
        <begin position="374"/>
        <end position="394"/>
    </location>
</feature>
<dbReference type="Gene3D" id="3.60.40.10">
    <property type="entry name" value="PPM-type phosphatase domain"/>
    <property type="match status" value="1"/>
</dbReference>